<reference evidence="1 2" key="1">
    <citation type="journal article" date="2022" name="Res Sq">
        <title>Evolution of multicellular longitudinally dividing oral cavity symbionts (Neisseriaceae).</title>
        <authorList>
            <person name="Nyongesa S."/>
            <person name="Weber P."/>
            <person name="Bernet E."/>
            <person name="Pullido F."/>
            <person name="Nieckarz M."/>
            <person name="Delaby M."/>
            <person name="Nieves C."/>
            <person name="Viehboeck T."/>
            <person name="Krause N."/>
            <person name="Rivera-Millot A."/>
            <person name="Nakamura A."/>
            <person name="Vischer N."/>
            <person name="VanNieuwenhze M."/>
            <person name="Brun Y."/>
            <person name="Cava F."/>
            <person name="Bulgheresi S."/>
            <person name="Veyrier F."/>
        </authorList>
    </citation>
    <scope>NUCLEOTIDE SEQUENCE [LARGE SCALE GENOMIC DNA]</scope>
    <source>
        <strain evidence="1 2">CCUG 63373m</strain>
    </source>
</reference>
<name>A0ABY4DQT9_9NEIS</name>
<accession>A0ABY4DQT9</accession>
<dbReference type="EMBL" id="CP091508">
    <property type="protein sequence ID" value="UOO81400.1"/>
    <property type="molecule type" value="Genomic_DNA"/>
</dbReference>
<gene>
    <name evidence="1" type="ORF">LVJ83_10610</name>
</gene>
<sequence>MIANYRIPTDARHSFIQANKVAEAARLAGKTNAGQNAQRQAQRQPRMSGQFVYEGIFAPENADARQKTQQDWTSCEAF</sequence>
<evidence type="ECO:0000313" key="1">
    <source>
        <dbReference type="EMBL" id="UOO81400.1"/>
    </source>
</evidence>
<dbReference type="RefSeq" id="WP_244784506.1">
    <property type="nucleotide sequence ID" value="NZ_CP091508.1"/>
</dbReference>
<protein>
    <submittedName>
        <fullName evidence="1">Uncharacterized protein</fullName>
    </submittedName>
</protein>
<proteinExistence type="predicted"/>
<keyword evidence="2" id="KW-1185">Reference proteome</keyword>
<organism evidence="1 2">
    <name type="scientific">Uruburuella testudinis</name>
    <dbReference type="NCBI Taxonomy" id="1282863"/>
    <lineage>
        <taxon>Bacteria</taxon>
        <taxon>Pseudomonadati</taxon>
        <taxon>Pseudomonadota</taxon>
        <taxon>Betaproteobacteria</taxon>
        <taxon>Neisseriales</taxon>
        <taxon>Neisseriaceae</taxon>
        <taxon>Uruburuella</taxon>
    </lineage>
</organism>
<dbReference type="Proteomes" id="UP000829817">
    <property type="component" value="Chromosome"/>
</dbReference>
<evidence type="ECO:0000313" key="2">
    <source>
        <dbReference type="Proteomes" id="UP000829817"/>
    </source>
</evidence>